<proteinExistence type="predicted"/>
<sequence length="106" mass="11473">RLATVVSQGCCLGANPDLIGHFTQLDDGEEERDTEGLDGYIEEGSGRRPAITEQTVVSPIYQPTALLSRFPAPSATQAPLPTKPIHAASLSLSLYIYIYIYMCVCV</sequence>
<dbReference type="AlphaFoldDB" id="A0A9K3DAX1"/>
<dbReference type="Proteomes" id="UP000265618">
    <property type="component" value="Unassembled WGS sequence"/>
</dbReference>
<dbReference type="EMBL" id="BDIP01008327">
    <property type="protein sequence ID" value="GIQ91787.1"/>
    <property type="molecule type" value="Genomic_DNA"/>
</dbReference>
<reference evidence="1 2" key="1">
    <citation type="journal article" date="2018" name="PLoS ONE">
        <title>The draft genome of Kipferlia bialata reveals reductive genome evolution in fornicate parasites.</title>
        <authorList>
            <person name="Tanifuji G."/>
            <person name="Takabayashi S."/>
            <person name="Kume K."/>
            <person name="Takagi M."/>
            <person name="Nakayama T."/>
            <person name="Kamikawa R."/>
            <person name="Inagaki Y."/>
            <person name="Hashimoto T."/>
        </authorList>
    </citation>
    <scope>NUCLEOTIDE SEQUENCE [LARGE SCALE GENOMIC DNA]</scope>
    <source>
        <strain evidence="1">NY0173</strain>
    </source>
</reference>
<comment type="caution">
    <text evidence="1">The sequence shown here is derived from an EMBL/GenBank/DDBJ whole genome shotgun (WGS) entry which is preliminary data.</text>
</comment>
<feature type="non-terminal residue" evidence="1">
    <location>
        <position position="1"/>
    </location>
</feature>
<protein>
    <submittedName>
        <fullName evidence="1">Uncharacterized protein</fullName>
    </submittedName>
</protein>
<accession>A0A9K3DAX1</accession>
<evidence type="ECO:0000313" key="2">
    <source>
        <dbReference type="Proteomes" id="UP000265618"/>
    </source>
</evidence>
<name>A0A9K3DAX1_9EUKA</name>
<organism evidence="1 2">
    <name type="scientific">Kipferlia bialata</name>
    <dbReference type="NCBI Taxonomy" id="797122"/>
    <lineage>
        <taxon>Eukaryota</taxon>
        <taxon>Metamonada</taxon>
        <taxon>Carpediemonas-like organisms</taxon>
        <taxon>Kipferlia</taxon>
    </lineage>
</organism>
<evidence type="ECO:0000313" key="1">
    <source>
        <dbReference type="EMBL" id="GIQ91787.1"/>
    </source>
</evidence>
<feature type="non-terminal residue" evidence="1">
    <location>
        <position position="106"/>
    </location>
</feature>
<gene>
    <name evidence="1" type="ORF">KIPB_015186</name>
</gene>
<keyword evidence="2" id="KW-1185">Reference proteome</keyword>